<dbReference type="AlphaFoldDB" id="A0A8T2PY95"/>
<keyword evidence="2" id="KW-0349">Heme</keyword>
<sequence length="241" mass="26974">MTHDSVFGNRPAIYDNLLYPGDSGIIFTTLSREWRAHRKLCVMSLMTPKCLQRMEYIRLEEVSNLLGAVYAESEQGVQAINIGTCVARTSARLLMRLVQSESCFSPGGEDLPQLIRLIEQEAASPGIGDLIPALSWLDLWRTRRVRAIRNRFDVVLSSIIANRMKSMAENSHASYDDLLQSLLRRLVQPNGTTQASVSEEPLTMDEIKESLEDTHVCECVGNQQGREHLGKCAGVPSRERA</sequence>
<dbReference type="SUPFAM" id="SSF48264">
    <property type="entry name" value="Cytochrome P450"/>
    <property type="match status" value="1"/>
</dbReference>
<comment type="caution">
    <text evidence="6">The sequence shown here is derived from an EMBL/GenBank/DDBJ whole genome shotgun (WGS) entry which is preliminary data.</text>
</comment>
<evidence type="ECO:0008006" key="8">
    <source>
        <dbReference type="Google" id="ProtNLM"/>
    </source>
</evidence>
<comment type="similarity">
    <text evidence="1">Belongs to the cytochrome P450 family.</text>
</comment>
<name>A0A8T2PY95_CERRI</name>
<evidence type="ECO:0000256" key="5">
    <source>
        <dbReference type="ARBA" id="ARBA00023004"/>
    </source>
</evidence>
<accession>A0A8T2PY95</accession>
<evidence type="ECO:0000256" key="4">
    <source>
        <dbReference type="ARBA" id="ARBA00023002"/>
    </source>
</evidence>
<dbReference type="InterPro" id="IPR036396">
    <property type="entry name" value="Cyt_P450_sf"/>
</dbReference>
<evidence type="ECO:0000256" key="2">
    <source>
        <dbReference type="ARBA" id="ARBA00022617"/>
    </source>
</evidence>
<dbReference type="EMBL" id="CM035444">
    <property type="protein sequence ID" value="KAH7276420.1"/>
    <property type="molecule type" value="Genomic_DNA"/>
</dbReference>
<dbReference type="Pfam" id="PF00067">
    <property type="entry name" value="p450"/>
    <property type="match status" value="1"/>
</dbReference>
<protein>
    <recommendedName>
        <fullName evidence="8">Cytochrome P450</fullName>
    </recommendedName>
</protein>
<keyword evidence="7" id="KW-1185">Reference proteome</keyword>
<proteinExistence type="inferred from homology"/>
<dbReference type="Gene3D" id="1.10.630.10">
    <property type="entry name" value="Cytochrome P450"/>
    <property type="match status" value="1"/>
</dbReference>
<keyword evidence="3" id="KW-0479">Metal-binding</keyword>
<evidence type="ECO:0000256" key="1">
    <source>
        <dbReference type="ARBA" id="ARBA00010617"/>
    </source>
</evidence>
<gene>
    <name evidence="6" type="ORF">KP509_39G006700</name>
</gene>
<dbReference type="PANTHER" id="PTHR47944">
    <property type="entry name" value="CYTOCHROME P450 98A9"/>
    <property type="match status" value="1"/>
</dbReference>
<dbReference type="Proteomes" id="UP000825935">
    <property type="component" value="Chromosome 39"/>
</dbReference>
<reference evidence="6" key="1">
    <citation type="submission" date="2021-08" db="EMBL/GenBank/DDBJ databases">
        <title>WGS assembly of Ceratopteris richardii.</title>
        <authorList>
            <person name="Marchant D.B."/>
            <person name="Chen G."/>
            <person name="Jenkins J."/>
            <person name="Shu S."/>
            <person name="Leebens-Mack J."/>
            <person name="Grimwood J."/>
            <person name="Schmutz J."/>
            <person name="Soltis P."/>
            <person name="Soltis D."/>
            <person name="Chen Z.-H."/>
        </authorList>
    </citation>
    <scope>NUCLEOTIDE SEQUENCE</scope>
    <source>
        <strain evidence="6">Whitten #5841</strain>
        <tissue evidence="6">Leaf</tissue>
    </source>
</reference>
<dbReference type="PANTHER" id="PTHR47944:SF4">
    <property type="entry name" value="OS09G0441700 PROTEIN"/>
    <property type="match status" value="1"/>
</dbReference>
<keyword evidence="5" id="KW-0408">Iron</keyword>
<dbReference type="InterPro" id="IPR001128">
    <property type="entry name" value="Cyt_P450"/>
</dbReference>
<organism evidence="6 7">
    <name type="scientific">Ceratopteris richardii</name>
    <name type="common">Triangle waterfern</name>
    <dbReference type="NCBI Taxonomy" id="49495"/>
    <lineage>
        <taxon>Eukaryota</taxon>
        <taxon>Viridiplantae</taxon>
        <taxon>Streptophyta</taxon>
        <taxon>Embryophyta</taxon>
        <taxon>Tracheophyta</taxon>
        <taxon>Polypodiopsida</taxon>
        <taxon>Polypodiidae</taxon>
        <taxon>Polypodiales</taxon>
        <taxon>Pteridineae</taxon>
        <taxon>Pteridaceae</taxon>
        <taxon>Parkerioideae</taxon>
        <taxon>Ceratopteris</taxon>
    </lineage>
</organism>
<evidence type="ECO:0000313" key="6">
    <source>
        <dbReference type="EMBL" id="KAH7276420.1"/>
    </source>
</evidence>
<evidence type="ECO:0000313" key="7">
    <source>
        <dbReference type="Proteomes" id="UP000825935"/>
    </source>
</evidence>
<dbReference type="GO" id="GO:0005506">
    <property type="term" value="F:iron ion binding"/>
    <property type="evidence" value="ECO:0007669"/>
    <property type="project" value="InterPro"/>
</dbReference>
<dbReference type="OrthoDB" id="2789670at2759"/>
<dbReference type="GO" id="GO:0004497">
    <property type="term" value="F:monooxygenase activity"/>
    <property type="evidence" value="ECO:0007669"/>
    <property type="project" value="InterPro"/>
</dbReference>
<dbReference type="GO" id="GO:0020037">
    <property type="term" value="F:heme binding"/>
    <property type="evidence" value="ECO:0007669"/>
    <property type="project" value="InterPro"/>
</dbReference>
<dbReference type="GO" id="GO:0016705">
    <property type="term" value="F:oxidoreductase activity, acting on paired donors, with incorporation or reduction of molecular oxygen"/>
    <property type="evidence" value="ECO:0007669"/>
    <property type="project" value="InterPro"/>
</dbReference>
<keyword evidence="4" id="KW-0560">Oxidoreductase</keyword>
<evidence type="ECO:0000256" key="3">
    <source>
        <dbReference type="ARBA" id="ARBA00022723"/>
    </source>
</evidence>